<feature type="domain" description="HTH deoR-type" evidence="4">
    <location>
        <begin position="4"/>
        <end position="59"/>
    </location>
</feature>
<evidence type="ECO:0000256" key="3">
    <source>
        <dbReference type="ARBA" id="ARBA00023163"/>
    </source>
</evidence>
<proteinExistence type="predicted"/>
<evidence type="ECO:0000259" key="4">
    <source>
        <dbReference type="PROSITE" id="PS51000"/>
    </source>
</evidence>
<evidence type="ECO:0000256" key="2">
    <source>
        <dbReference type="ARBA" id="ARBA00023125"/>
    </source>
</evidence>
<dbReference type="InterPro" id="IPR013196">
    <property type="entry name" value="HTH_11"/>
</dbReference>
<name>A0A7K0C0N3_9ACTN</name>
<sequence length="317" mass="34606">MLDTSARLLRLLALLQSRPEWRGADLAERLDVAARTLRRDIGRLRELGYPVHATPGVAGGYRLGAGARMPPLLLDDEEAVAVAIGLRGGGVAGIEETAGRALAKLEQVLPDRLRQRVRALQTATVAIGGGVPAADAGVLDRIAAARRDREVLRFDYRDHDGAETARSAEPCKLVARAGRWYLLGYDLGRDGWRIFRVDRLRPRTPNGPRFAPRPEPGGDAARYVAERLVREMWPVRARALVHAPAAQIAARTSGLVEPVDDRSCLLELRADGLDAVVFMLGLLDADFEVLEPPELAGRLRTMADRFARAAGEGWDGR</sequence>
<dbReference type="InterPro" id="IPR001034">
    <property type="entry name" value="DeoR_HTH"/>
</dbReference>
<dbReference type="InterPro" id="IPR036388">
    <property type="entry name" value="WH-like_DNA-bd_sf"/>
</dbReference>
<keyword evidence="1" id="KW-0805">Transcription regulation</keyword>
<keyword evidence="3" id="KW-0804">Transcription</keyword>
<evidence type="ECO:0000313" key="6">
    <source>
        <dbReference type="Proteomes" id="UP000487268"/>
    </source>
</evidence>
<dbReference type="PROSITE" id="PS51000">
    <property type="entry name" value="HTH_DEOR_2"/>
    <property type="match status" value="1"/>
</dbReference>
<protein>
    <recommendedName>
        <fullName evidence="4">HTH deoR-type domain-containing protein</fullName>
    </recommendedName>
</protein>
<keyword evidence="2" id="KW-0238">DNA-binding</keyword>
<dbReference type="GO" id="GO:0003700">
    <property type="term" value="F:DNA-binding transcription factor activity"/>
    <property type="evidence" value="ECO:0007669"/>
    <property type="project" value="InterPro"/>
</dbReference>
<dbReference type="EMBL" id="WEGH01000003">
    <property type="protein sequence ID" value="MQY06632.1"/>
    <property type="molecule type" value="Genomic_DNA"/>
</dbReference>
<dbReference type="PROSITE" id="PS00894">
    <property type="entry name" value="HTH_DEOR_1"/>
    <property type="match status" value="1"/>
</dbReference>
<evidence type="ECO:0000313" key="5">
    <source>
        <dbReference type="EMBL" id="MQY06632.1"/>
    </source>
</evidence>
<dbReference type="InterPro" id="IPR057727">
    <property type="entry name" value="WCX_dom"/>
</dbReference>
<keyword evidence="6" id="KW-1185">Reference proteome</keyword>
<dbReference type="Pfam" id="PF13280">
    <property type="entry name" value="WYL"/>
    <property type="match status" value="1"/>
</dbReference>
<organism evidence="5 6">
    <name type="scientific">Actinomadura macrotermitis</name>
    <dbReference type="NCBI Taxonomy" id="2585200"/>
    <lineage>
        <taxon>Bacteria</taxon>
        <taxon>Bacillati</taxon>
        <taxon>Actinomycetota</taxon>
        <taxon>Actinomycetes</taxon>
        <taxon>Streptosporangiales</taxon>
        <taxon>Thermomonosporaceae</taxon>
        <taxon>Actinomadura</taxon>
    </lineage>
</organism>
<accession>A0A7K0C0N3</accession>
<gene>
    <name evidence="5" type="ORF">ACRB68_47270</name>
</gene>
<dbReference type="SUPFAM" id="SSF46785">
    <property type="entry name" value="Winged helix' DNA-binding domain"/>
    <property type="match status" value="1"/>
</dbReference>
<dbReference type="InterPro" id="IPR018356">
    <property type="entry name" value="Tscrpt_reg_HTH_DeoR_CS"/>
</dbReference>
<dbReference type="InterPro" id="IPR051534">
    <property type="entry name" value="CBASS_pafABC_assoc_protein"/>
</dbReference>
<dbReference type="RefSeq" id="WP_153536003.1">
    <property type="nucleotide sequence ID" value="NZ_WEGH01000003.1"/>
</dbReference>
<dbReference type="Pfam" id="PF25583">
    <property type="entry name" value="WCX"/>
    <property type="match status" value="1"/>
</dbReference>
<dbReference type="Proteomes" id="UP000487268">
    <property type="component" value="Unassembled WGS sequence"/>
</dbReference>
<reference evidence="5 6" key="1">
    <citation type="submission" date="2019-10" db="EMBL/GenBank/DDBJ databases">
        <title>Actinomadura rubteroloni sp. nov. and Actinomadura macrotermitis sp. nov., isolated from the gut of fungus growing-termite Macrotermes natalensis.</title>
        <authorList>
            <person name="Benndorf R."/>
            <person name="Martin K."/>
            <person name="Kuefner M."/>
            <person name="De Beer W."/>
            <person name="Kaster A.-K."/>
            <person name="Vollmers J."/>
            <person name="Poulsen M."/>
            <person name="Beemelmanns C."/>
        </authorList>
    </citation>
    <scope>NUCLEOTIDE SEQUENCE [LARGE SCALE GENOMIC DNA]</scope>
    <source>
        <strain evidence="5 6">RB68</strain>
    </source>
</reference>
<dbReference type="GO" id="GO:0003677">
    <property type="term" value="F:DNA binding"/>
    <property type="evidence" value="ECO:0007669"/>
    <property type="project" value="UniProtKB-KW"/>
</dbReference>
<dbReference type="Gene3D" id="1.10.10.10">
    <property type="entry name" value="Winged helix-like DNA-binding domain superfamily/Winged helix DNA-binding domain"/>
    <property type="match status" value="1"/>
</dbReference>
<dbReference type="PANTHER" id="PTHR34580:SF3">
    <property type="entry name" value="PROTEIN PAFB"/>
    <property type="match status" value="1"/>
</dbReference>
<dbReference type="PROSITE" id="PS52050">
    <property type="entry name" value="WYL"/>
    <property type="match status" value="1"/>
</dbReference>
<comment type="caution">
    <text evidence="5">The sequence shown here is derived from an EMBL/GenBank/DDBJ whole genome shotgun (WGS) entry which is preliminary data.</text>
</comment>
<dbReference type="InterPro" id="IPR026881">
    <property type="entry name" value="WYL_dom"/>
</dbReference>
<dbReference type="PANTHER" id="PTHR34580">
    <property type="match status" value="1"/>
</dbReference>
<dbReference type="OrthoDB" id="3616433at2"/>
<dbReference type="Pfam" id="PF08279">
    <property type="entry name" value="HTH_11"/>
    <property type="match status" value="1"/>
</dbReference>
<dbReference type="InterPro" id="IPR036390">
    <property type="entry name" value="WH_DNA-bd_sf"/>
</dbReference>
<dbReference type="AlphaFoldDB" id="A0A7K0C0N3"/>
<evidence type="ECO:0000256" key="1">
    <source>
        <dbReference type="ARBA" id="ARBA00023015"/>
    </source>
</evidence>